<keyword evidence="2" id="KW-0413">Isomerase</keyword>
<dbReference type="EMBL" id="JAIVFP010000001">
    <property type="protein sequence ID" value="MCI4683931.1"/>
    <property type="molecule type" value="Genomic_DNA"/>
</dbReference>
<evidence type="ECO:0000313" key="4">
    <source>
        <dbReference type="EMBL" id="MCI4683931.1"/>
    </source>
</evidence>
<dbReference type="InterPro" id="IPR036979">
    <property type="entry name" value="CM_dom_sf"/>
</dbReference>
<keyword evidence="5" id="KW-1185">Reference proteome</keyword>
<dbReference type="PANTHER" id="PTHR38041:SF1">
    <property type="entry name" value="CHORISMATE MUTASE"/>
    <property type="match status" value="1"/>
</dbReference>
<dbReference type="InterPro" id="IPR051331">
    <property type="entry name" value="Chorismate_mutase-related"/>
</dbReference>
<dbReference type="PROSITE" id="PS51168">
    <property type="entry name" value="CHORISMATE_MUT_2"/>
    <property type="match status" value="1"/>
</dbReference>
<dbReference type="SUPFAM" id="SSF48600">
    <property type="entry name" value="Chorismate mutase II"/>
    <property type="match status" value="1"/>
</dbReference>
<protein>
    <recommendedName>
        <fullName evidence="1">chorismate mutase</fullName>
        <ecNumber evidence="1">5.4.99.5</ecNumber>
    </recommendedName>
</protein>
<dbReference type="Pfam" id="PF01817">
    <property type="entry name" value="CM_2"/>
    <property type="match status" value="1"/>
</dbReference>
<evidence type="ECO:0000259" key="3">
    <source>
        <dbReference type="PROSITE" id="PS51168"/>
    </source>
</evidence>
<dbReference type="InterPro" id="IPR036263">
    <property type="entry name" value="Chorismate_II_sf"/>
</dbReference>
<evidence type="ECO:0000313" key="5">
    <source>
        <dbReference type="Proteomes" id="UP001139104"/>
    </source>
</evidence>
<dbReference type="PANTHER" id="PTHR38041">
    <property type="entry name" value="CHORISMATE MUTASE"/>
    <property type="match status" value="1"/>
</dbReference>
<dbReference type="SMART" id="SM00830">
    <property type="entry name" value="CM_2"/>
    <property type="match status" value="1"/>
</dbReference>
<dbReference type="InterPro" id="IPR002701">
    <property type="entry name" value="CM_II_prokaryot"/>
</dbReference>
<name>A0ABS9Z912_9HYPH</name>
<proteinExistence type="predicted"/>
<evidence type="ECO:0000256" key="1">
    <source>
        <dbReference type="ARBA" id="ARBA00012404"/>
    </source>
</evidence>
<comment type="caution">
    <text evidence="4">The sequence shown here is derived from an EMBL/GenBank/DDBJ whole genome shotgun (WGS) entry which is preliminary data.</text>
</comment>
<dbReference type="Gene3D" id="1.20.59.10">
    <property type="entry name" value="Chorismate mutase"/>
    <property type="match status" value="1"/>
</dbReference>
<evidence type="ECO:0000256" key="2">
    <source>
        <dbReference type="ARBA" id="ARBA00023235"/>
    </source>
</evidence>
<gene>
    <name evidence="4" type="ORF">K2U94_14390</name>
</gene>
<dbReference type="RefSeq" id="WP_243067848.1">
    <property type="nucleotide sequence ID" value="NZ_JAIVFK010000024.1"/>
</dbReference>
<accession>A0ABS9Z912</accession>
<dbReference type="EC" id="5.4.99.5" evidence="1"/>
<sequence>MGLNAVSGADEMAAANNADMAALRQRIDSLDAALVDALAERQRCIEEAADIKSRIRWPARIGPRVDEVLARVAARAKEKNLDPDLARSLWTAIIEWSIAYEERLMKDLSDRKGDPA</sequence>
<feature type="domain" description="Chorismate mutase" evidence="3">
    <location>
        <begin position="14"/>
        <end position="105"/>
    </location>
</feature>
<reference evidence="4" key="1">
    <citation type="journal article" date="2022" name="ISME J.">
        <title>Identification of active gaseous-alkane degraders at natural gas seeps.</title>
        <authorList>
            <person name="Farhan Ul Haque M."/>
            <person name="Hernandez M."/>
            <person name="Crombie A.T."/>
            <person name="Murrell J.C."/>
        </authorList>
    </citation>
    <scope>NUCLEOTIDE SEQUENCE</scope>
    <source>
        <strain evidence="4">PC2</strain>
    </source>
</reference>
<organism evidence="4 5">
    <name type="scientific">Candidatus Rhodoblastus alkanivorans</name>
    <dbReference type="NCBI Taxonomy" id="2954117"/>
    <lineage>
        <taxon>Bacteria</taxon>
        <taxon>Pseudomonadati</taxon>
        <taxon>Pseudomonadota</taxon>
        <taxon>Alphaproteobacteria</taxon>
        <taxon>Hyphomicrobiales</taxon>
        <taxon>Rhodoblastaceae</taxon>
        <taxon>Rhodoblastus</taxon>
    </lineage>
</organism>
<dbReference type="Proteomes" id="UP001139104">
    <property type="component" value="Unassembled WGS sequence"/>
</dbReference>